<dbReference type="EMBL" id="JAELXS010000003">
    <property type="protein sequence ID" value="MBJ6121373.1"/>
    <property type="molecule type" value="Genomic_DNA"/>
</dbReference>
<dbReference type="PANTHER" id="PTHR34985:SF1">
    <property type="entry name" value="SLR0554 PROTEIN"/>
    <property type="match status" value="1"/>
</dbReference>
<feature type="domain" description="Virulence-associated protein E-like" evidence="1">
    <location>
        <begin position="42"/>
        <end position="256"/>
    </location>
</feature>
<dbReference type="RefSeq" id="WP_199036215.1">
    <property type="nucleotide sequence ID" value="NZ_JAELXS010000003.1"/>
</dbReference>
<gene>
    <name evidence="2" type="ORF">JAO74_06170</name>
</gene>
<dbReference type="InterPro" id="IPR007936">
    <property type="entry name" value="VapE-like_dom"/>
</dbReference>
<dbReference type="Proteomes" id="UP000640426">
    <property type="component" value="Unassembled WGS sequence"/>
</dbReference>
<protein>
    <recommendedName>
        <fullName evidence="1">Virulence-associated protein E-like domain-containing protein</fullName>
    </recommendedName>
</protein>
<evidence type="ECO:0000313" key="3">
    <source>
        <dbReference type="Proteomes" id="UP000640426"/>
    </source>
</evidence>
<keyword evidence="3" id="KW-1185">Reference proteome</keyword>
<proteinExistence type="predicted"/>
<name>A0ABS0XMY2_9SPHN</name>
<reference evidence="3" key="1">
    <citation type="submission" date="2020-12" db="EMBL/GenBank/DDBJ databases">
        <title>Hymenobacter sp.</title>
        <authorList>
            <person name="Kim M.K."/>
        </authorList>
    </citation>
    <scope>NUCLEOTIDE SEQUENCE [LARGE SCALE GENOMIC DNA]</scope>
    <source>
        <strain evidence="3">BT553</strain>
    </source>
</reference>
<organism evidence="2 3">
    <name type="scientific">Sphingomonas mollis</name>
    <dbReference type="NCBI Taxonomy" id="2795726"/>
    <lineage>
        <taxon>Bacteria</taxon>
        <taxon>Pseudomonadati</taxon>
        <taxon>Pseudomonadota</taxon>
        <taxon>Alphaproteobacteria</taxon>
        <taxon>Sphingomonadales</taxon>
        <taxon>Sphingomonadaceae</taxon>
        <taxon>Sphingomonas</taxon>
    </lineage>
</organism>
<accession>A0ABS0XMY2</accession>
<dbReference type="Pfam" id="PF05272">
    <property type="entry name" value="VapE-like_dom"/>
    <property type="match status" value="1"/>
</dbReference>
<dbReference type="PANTHER" id="PTHR34985">
    <property type="entry name" value="SLR0554 PROTEIN"/>
    <property type="match status" value="1"/>
</dbReference>
<sequence length="348" mass="39524">MNQIASAAMVNGMSTGWLFPFVDEIGQRNPYNPVKDWMLSKPWDSTDRLQPMYDTVVTVEDYPDTLKSTLLYRWLLGATTAALKDGPVPIHGVLTLQGDQGIGKTSWIAKLMPPAMRKDYIKLDHHLDGADKDSILGCITHFIVELGELDSSFKKDIARIKGFLTNDCDKIRRPYGREEAEYPRKTVFAATVNDDRFLVDATGNRRWWTIAVKELEFKHDIDMQQVFAQLAVDFERGEQHWLTPTEAKALGAYNIRHRSVSAIAERVHGYIDHEMIGYDGGEVKTAIEVLQDLGIPNPSNTQCKECGAVLRELFGPPKRIQGRDKWRMHVRPMANIIKRAEPLPEAKY</sequence>
<comment type="caution">
    <text evidence="2">The sequence shown here is derived from an EMBL/GenBank/DDBJ whole genome shotgun (WGS) entry which is preliminary data.</text>
</comment>
<evidence type="ECO:0000313" key="2">
    <source>
        <dbReference type="EMBL" id="MBJ6121373.1"/>
    </source>
</evidence>
<evidence type="ECO:0000259" key="1">
    <source>
        <dbReference type="Pfam" id="PF05272"/>
    </source>
</evidence>